<evidence type="ECO:0000256" key="5">
    <source>
        <dbReference type="ARBA" id="ARBA00023136"/>
    </source>
</evidence>
<evidence type="ECO:0000256" key="6">
    <source>
        <dbReference type="SAM" id="Phobius"/>
    </source>
</evidence>
<proteinExistence type="predicted"/>
<evidence type="ECO:0000313" key="8">
    <source>
        <dbReference type="EMBL" id="STO57827.1"/>
    </source>
</evidence>
<sequence length="429" mass="46519">MWCWPGGFVVASHSGLPYTLVPLSLSRPIMHPEQEKLLPWLRVILMALSAFIFNTTEFVPVGMLANLGESFGMRPAEVGPMLTIYAWIVALSSLPVMLLLANVERRRLLLGVFALFVVSHVVSALANSYNMLLVSRVGIAFAHSVFWSISVAIAVRMAPEGKSAVAISLLGTGTVLAMVMGVPLGRIIGEWFGWRTTFGSISVISALLMLALWRWLPALPISNSGNLSSLPEIGRNKPLLSLYLLTVIVVTAHFTAYTYLEPLIQQVWHLSPDVTTWALLTYGAAGILGSLLFSRLQPYHPNTMLLLGFGMLALCLLLLSTSNIGVLQLFPGVAFWGAIMMMVMLAMQTRALEYGSKATDITMAIYSGIFNVGIGAGALLGSQVVLHLGAANNGLVAFAVISVGILPLWYLLRKKKTDTMDTGQMQMQP</sequence>
<keyword evidence="5 6" id="KW-0472">Membrane</keyword>
<dbReference type="NCBIfam" id="NF002921">
    <property type="entry name" value="PRK03545.1"/>
    <property type="match status" value="1"/>
</dbReference>
<feature type="transmembrane region" description="Helical" evidence="6">
    <location>
        <begin position="394"/>
        <end position="412"/>
    </location>
</feature>
<feature type="transmembrane region" description="Helical" evidence="6">
    <location>
        <begin position="364"/>
        <end position="388"/>
    </location>
</feature>
<evidence type="ECO:0000313" key="9">
    <source>
        <dbReference type="Proteomes" id="UP000254512"/>
    </source>
</evidence>
<dbReference type="InterPro" id="IPR050189">
    <property type="entry name" value="MFS_Efflux_Transporters"/>
</dbReference>
<dbReference type="Proteomes" id="UP000254512">
    <property type="component" value="Unassembled WGS sequence"/>
</dbReference>
<dbReference type="GO" id="GO:0005886">
    <property type="term" value="C:plasma membrane"/>
    <property type="evidence" value="ECO:0007669"/>
    <property type="project" value="UniProtKB-SubCell"/>
</dbReference>
<feature type="transmembrane region" description="Helical" evidence="6">
    <location>
        <begin position="132"/>
        <end position="155"/>
    </location>
</feature>
<feature type="transmembrane region" description="Helical" evidence="6">
    <location>
        <begin position="274"/>
        <end position="293"/>
    </location>
</feature>
<feature type="transmembrane region" description="Helical" evidence="6">
    <location>
        <begin position="200"/>
        <end position="219"/>
    </location>
</feature>
<gene>
    <name evidence="8" type="primary">sotB</name>
    <name evidence="8" type="ORF">NCTC11645_02222</name>
</gene>
<evidence type="ECO:0000256" key="3">
    <source>
        <dbReference type="ARBA" id="ARBA00022692"/>
    </source>
</evidence>
<accession>A0A377HNS3</accession>
<name>A0A377HNS3_GRIHO</name>
<feature type="transmembrane region" description="Helical" evidence="6">
    <location>
        <begin position="305"/>
        <end position="327"/>
    </location>
</feature>
<dbReference type="InterPro" id="IPR020846">
    <property type="entry name" value="MFS_dom"/>
</dbReference>
<feature type="transmembrane region" description="Helical" evidence="6">
    <location>
        <begin position="240"/>
        <end position="259"/>
    </location>
</feature>
<dbReference type="RefSeq" id="WP_258867487.1">
    <property type="nucleotide sequence ID" value="NZ_JACGMI010000006.1"/>
</dbReference>
<evidence type="ECO:0000256" key="2">
    <source>
        <dbReference type="ARBA" id="ARBA00022475"/>
    </source>
</evidence>
<protein>
    <submittedName>
        <fullName evidence="8">Sugar efflux transporter</fullName>
    </submittedName>
</protein>
<dbReference type="PROSITE" id="PS50850">
    <property type="entry name" value="MFS"/>
    <property type="match status" value="1"/>
</dbReference>
<evidence type="ECO:0000256" key="1">
    <source>
        <dbReference type="ARBA" id="ARBA00004651"/>
    </source>
</evidence>
<dbReference type="Gene3D" id="1.20.1250.20">
    <property type="entry name" value="MFS general substrate transporter like domains"/>
    <property type="match status" value="2"/>
</dbReference>
<dbReference type="InterPro" id="IPR011701">
    <property type="entry name" value="MFS"/>
</dbReference>
<dbReference type="Pfam" id="PF07690">
    <property type="entry name" value="MFS_1"/>
    <property type="match status" value="1"/>
</dbReference>
<organism evidence="8 9">
    <name type="scientific">Grimontia hollisae</name>
    <name type="common">Vibrio hollisae</name>
    <dbReference type="NCBI Taxonomy" id="673"/>
    <lineage>
        <taxon>Bacteria</taxon>
        <taxon>Pseudomonadati</taxon>
        <taxon>Pseudomonadota</taxon>
        <taxon>Gammaproteobacteria</taxon>
        <taxon>Vibrionales</taxon>
        <taxon>Vibrionaceae</taxon>
        <taxon>Grimontia</taxon>
    </lineage>
</organism>
<feature type="transmembrane region" description="Helical" evidence="6">
    <location>
        <begin position="333"/>
        <end position="352"/>
    </location>
</feature>
<evidence type="ECO:0000256" key="4">
    <source>
        <dbReference type="ARBA" id="ARBA00022989"/>
    </source>
</evidence>
<keyword evidence="3 6" id="KW-0812">Transmembrane</keyword>
<feature type="transmembrane region" description="Helical" evidence="6">
    <location>
        <begin position="108"/>
        <end position="126"/>
    </location>
</feature>
<reference evidence="8 9" key="1">
    <citation type="submission" date="2018-06" db="EMBL/GenBank/DDBJ databases">
        <authorList>
            <consortium name="Pathogen Informatics"/>
            <person name="Doyle S."/>
        </authorList>
    </citation>
    <scope>NUCLEOTIDE SEQUENCE [LARGE SCALE GENOMIC DNA]</scope>
    <source>
        <strain evidence="8 9">NCTC11645</strain>
    </source>
</reference>
<dbReference type="PANTHER" id="PTHR43124">
    <property type="entry name" value="PURINE EFFLUX PUMP PBUE"/>
    <property type="match status" value="1"/>
</dbReference>
<dbReference type="EMBL" id="UGHD01000002">
    <property type="protein sequence ID" value="STO57827.1"/>
    <property type="molecule type" value="Genomic_DNA"/>
</dbReference>
<keyword evidence="4 6" id="KW-1133">Transmembrane helix</keyword>
<evidence type="ECO:0000259" key="7">
    <source>
        <dbReference type="PROSITE" id="PS50850"/>
    </source>
</evidence>
<feature type="domain" description="Major facilitator superfamily (MFS) profile" evidence="7">
    <location>
        <begin position="42"/>
        <end position="416"/>
    </location>
</feature>
<keyword evidence="2" id="KW-1003">Cell membrane</keyword>
<comment type="subcellular location">
    <subcellularLocation>
        <location evidence="1">Cell membrane</location>
        <topology evidence="1">Multi-pass membrane protein</topology>
    </subcellularLocation>
</comment>
<dbReference type="CDD" id="cd17324">
    <property type="entry name" value="MFS_NepI_like"/>
    <property type="match status" value="1"/>
</dbReference>
<dbReference type="GO" id="GO:0022857">
    <property type="term" value="F:transmembrane transporter activity"/>
    <property type="evidence" value="ECO:0007669"/>
    <property type="project" value="InterPro"/>
</dbReference>
<dbReference type="PANTHER" id="PTHR43124:SF4">
    <property type="entry name" value="SUGAR EFFLUX TRANSPORTER"/>
    <property type="match status" value="1"/>
</dbReference>
<dbReference type="SUPFAM" id="SSF103473">
    <property type="entry name" value="MFS general substrate transporter"/>
    <property type="match status" value="1"/>
</dbReference>
<feature type="transmembrane region" description="Helical" evidence="6">
    <location>
        <begin position="6"/>
        <end position="25"/>
    </location>
</feature>
<dbReference type="AlphaFoldDB" id="A0A377HNS3"/>
<feature type="transmembrane region" description="Helical" evidence="6">
    <location>
        <begin position="167"/>
        <end position="188"/>
    </location>
</feature>
<feature type="transmembrane region" description="Helical" evidence="6">
    <location>
        <begin position="37"/>
        <end position="64"/>
    </location>
</feature>
<feature type="transmembrane region" description="Helical" evidence="6">
    <location>
        <begin position="84"/>
        <end position="101"/>
    </location>
</feature>
<dbReference type="InterPro" id="IPR036259">
    <property type="entry name" value="MFS_trans_sf"/>
</dbReference>